<evidence type="ECO:0000256" key="1">
    <source>
        <dbReference type="ARBA" id="ARBA00010394"/>
    </source>
</evidence>
<dbReference type="InterPro" id="IPR000225">
    <property type="entry name" value="Armadillo"/>
</dbReference>
<dbReference type="Gene3D" id="1.25.10.10">
    <property type="entry name" value="Leucine-rich Repeat Variant"/>
    <property type="match status" value="2"/>
</dbReference>
<feature type="non-terminal residue" evidence="5">
    <location>
        <position position="1"/>
    </location>
</feature>
<dbReference type="Proteomes" id="UP000700334">
    <property type="component" value="Unassembled WGS sequence"/>
</dbReference>
<dbReference type="AlphaFoldDB" id="A0A8J6AKG3"/>
<protein>
    <submittedName>
        <fullName evidence="5">Importin subunit alpha-8</fullName>
    </submittedName>
</protein>
<dbReference type="OrthoDB" id="29145at2759"/>
<feature type="repeat" description="ARM" evidence="4">
    <location>
        <begin position="44"/>
        <end position="86"/>
    </location>
</feature>
<gene>
    <name evidence="5" type="ORF">J0S82_020850</name>
</gene>
<comment type="similarity">
    <text evidence="1">Belongs to the importin alpha family.</text>
</comment>
<name>A0A8J6AKG3_GALPY</name>
<organism evidence="5 6">
    <name type="scientific">Galemys pyrenaicus</name>
    <name type="common">Iberian desman</name>
    <name type="synonym">Pyrenean desman</name>
    <dbReference type="NCBI Taxonomy" id="202257"/>
    <lineage>
        <taxon>Eukaryota</taxon>
        <taxon>Metazoa</taxon>
        <taxon>Chordata</taxon>
        <taxon>Craniata</taxon>
        <taxon>Vertebrata</taxon>
        <taxon>Euteleostomi</taxon>
        <taxon>Mammalia</taxon>
        <taxon>Eutheria</taxon>
        <taxon>Laurasiatheria</taxon>
        <taxon>Eulipotyphla</taxon>
        <taxon>Talpidae</taxon>
        <taxon>Galemys</taxon>
    </lineage>
</organism>
<evidence type="ECO:0000313" key="6">
    <source>
        <dbReference type="Proteomes" id="UP000700334"/>
    </source>
</evidence>
<dbReference type="PANTHER" id="PTHR23316">
    <property type="entry name" value="IMPORTIN ALPHA"/>
    <property type="match status" value="1"/>
</dbReference>
<dbReference type="InterPro" id="IPR011989">
    <property type="entry name" value="ARM-like"/>
</dbReference>
<keyword evidence="6" id="KW-1185">Reference proteome</keyword>
<evidence type="ECO:0000256" key="3">
    <source>
        <dbReference type="ARBA" id="ARBA00022927"/>
    </source>
</evidence>
<dbReference type="SUPFAM" id="SSF48371">
    <property type="entry name" value="ARM repeat"/>
    <property type="match status" value="1"/>
</dbReference>
<keyword evidence="3" id="KW-0653">Protein transport</keyword>
<reference evidence="5" key="1">
    <citation type="journal article" date="2021" name="Evol. Appl.">
        <title>The genome of the Pyrenean desman and the effects of bottlenecks and inbreeding on the genomic landscape of an endangered species.</title>
        <authorList>
            <person name="Escoda L."/>
            <person name="Castresana J."/>
        </authorList>
    </citation>
    <scope>NUCLEOTIDE SEQUENCE</scope>
    <source>
        <strain evidence="5">IBE-C5619</strain>
    </source>
</reference>
<dbReference type="InterPro" id="IPR016024">
    <property type="entry name" value="ARM-type_fold"/>
</dbReference>
<comment type="caution">
    <text evidence="5">The sequence shown here is derived from an EMBL/GenBank/DDBJ whole genome shotgun (WGS) entry which is preliminary data.</text>
</comment>
<evidence type="ECO:0000313" key="5">
    <source>
        <dbReference type="EMBL" id="KAG8520682.1"/>
    </source>
</evidence>
<evidence type="ECO:0000256" key="4">
    <source>
        <dbReference type="PROSITE-ProRule" id="PRU00259"/>
    </source>
</evidence>
<sequence>AVILNNGRVAVRSSLGSDEHCFRDFGRDPRHRGRGRGRWDGGGGGIQPLIGLLSSLHMTVCEQAIWALGNIAGDGPQLRDIIISSNAVPHLLAQFHQSCQSRFSETSRGPCPTCAEKKSHTLVKRPTKTARSSRTPAGPSYLTYGCNELIGQVVDTGVLPWLEGLITSSELNILTPSLCILEIGRGTDGQTQVATDASMLHVQPQILMHPKSSIQKEGCRETFSEENLFLLIEEISAIDGIETLQFHENY</sequence>
<dbReference type="Pfam" id="PF00514">
    <property type="entry name" value="Arm"/>
    <property type="match status" value="1"/>
</dbReference>
<dbReference type="PROSITE" id="PS50176">
    <property type="entry name" value="ARM_REPEAT"/>
    <property type="match status" value="1"/>
</dbReference>
<proteinExistence type="inferred from homology"/>
<evidence type="ECO:0000256" key="2">
    <source>
        <dbReference type="ARBA" id="ARBA00022448"/>
    </source>
</evidence>
<dbReference type="GO" id="GO:0015031">
    <property type="term" value="P:protein transport"/>
    <property type="evidence" value="ECO:0007669"/>
    <property type="project" value="UniProtKB-KW"/>
</dbReference>
<accession>A0A8J6AKG3</accession>
<keyword evidence="2" id="KW-0813">Transport</keyword>
<dbReference type="EMBL" id="JAGFMF010011524">
    <property type="protein sequence ID" value="KAG8520682.1"/>
    <property type="molecule type" value="Genomic_DNA"/>
</dbReference>